<feature type="region of interest" description="Disordered" evidence="1">
    <location>
        <begin position="75"/>
        <end position="94"/>
    </location>
</feature>
<evidence type="ECO:0000256" key="1">
    <source>
        <dbReference type="SAM" id="MobiDB-lite"/>
    </source>
</evidence>
<keyword evidence="4" id="KW-1185">Reference proteome</keyword>
<sequence length="242" mass="26543">MFRCWDLPGCSALASTDLSWGLPGWTLPKFFQPSFNIYDVSLRFSCFSIRLHTLIFVQDRFRSQRDAKLRLRHWPQQHEGARAPKQPTSQWQRDERGAGCARWLRTTALAPDDLPNGIGQAAEAKESSCMPLAPTYPPPCLPSDNGPAGSSFGATVTSLAQCSSQPGTGTPVFWESPEQTGESAAREPEDARRKPGIDKRRLQTDSTSSPEAQLALCRPLHIITFGKGLLLLASPPRLPSAG</sequence>
<protein>
    <submittedName>
        <fullName evidence="2 3">Uncharacterized protein</fullName>
    </submittedName>
</protein>
<dbReference type="Proteomes" id="UP000011715">
    <property type="component" value="Unassembled WGS sequence"/>
</dbReference>
<dbReference type="EMBL" id="GL876967">
    <property type="protein sequence ID" value="KLU83298.1"/>
    <property type="molecule type" value="Genomic_DNA"/>
</dbReference>
<evidence type="ECO:0000313" key="2">
    <source>
        <dbReference type="EMBL" id="KLU83298.1"/>
    </source>
</evidence>
<proteinExistence type="predicted"/>
<feature type="region of interest" description="Disordered" evidence="1">
    <location>
        <begin position="161"/>
        <end position="211"/>
    </location>
</feature>
<reference evidence="3" key="4">
    <citation type="journal article" date="2015" name="G3 (Bethesda)">
        <title>Genome sequences of three phytopathogenic species of the Magnaporthaceae family of fungi.</title>
        <authorList>
            <person name="Okagaki L.H."/>
            <person name="Nunes C.C."/>
            <person name="Sailsbery J."/>
            <person name="Clay B."/>
            <person name="Brown D."/>
            <person name="John T."/>
            <person name="Oh Y."/>
            <person name="Young N."/>
            <person name="Fitzgerald M."/>
            <person name="Haas B.J."/>
            <person name="Zeng Q."/>
            <person name="Young S."/>
            <person name="Adiconis X."/>
            <person name="Fan L."/>
            <person name="Levin J.Z."/>
            <person name="Mitchell T.K."/>
            <person name="Okubara P.A."/>
            <person name="Farman M.L."/>
            <person name="Kohn L.M."/>
            <person name="Birren B."/>
            <person name="Ma L.-J."/>
            <person name="Dean R.A."/>
        </authorList>
    </citation>
    <scope>NUCLEOTIDE SEQUENCE</scope>
    <source>
        <strain evidence="3">ATCC 64411 / 73-15</strain>
    </source>
</reference>
<reference evidence="3" key="5">
    <citation type="submission" date="2015-06" db="UniProtKB">
        <authorList>
            <consortium name="EnsemblFungi"/>
        </authorList>
    </citation>
    <scope>IDENTIFICATION</scope>
    <source>
        <strain evidence="3">ATCC 64411</strain>
    </source>
</reference>
<accession>A0A0C4DR59</accession>
<gene>
    <name evidence="2" type="ORF">MAPG_02362</name>
</gene>
<reference evidence="4" key="2">
    <citation type="submission" date="2010-05" db="EMBL/GenBank/DDBJ databases">
        <title>The genome sequence of Magnaporthe poae strain ATCC 64411.</title>
        <authorList>
            <person name="Ma L.-J."/>
            <person name="Dead R."/>
            <person name="Young S."/>
            <person name="Zeng Q."/>
            <person name="Koehrsen M."/>
            <person name="Alvarado L."/>
            <person name="Berlin A."/>
            <person name="Chapman S.B."/>
            <person name="Chen Z."/>
            <person name="Freedman E."/>
            <person name="Gellesch M."/>
            <person name="Goldberg J."/>
            <person name="Griggs A."/>
            <person name="Gujja S."/>
            <person name="Heilman E.R."/>
            <person name="Heiman D."/>
            <person name="Hepburn T."/>
            <person name="Howarth C."/>
            <person name="Jen D."/>
            <person name="Larson L."/>
            <person name="Mehta T."/>
            <person name="Neiman D."/>
            <person name="Pearson M."/>
            <person name="Roberts A."/>
            <person name="Saif S."/>
            <person name="Shea T."/>
            <person name="Shenoy N."/>
            <person name="Sisk P."/>
            <person name="Stolte C."/>
            <person name="Sykes S."/>
            <person name="Walk T."/>
            <person name="White J."/>
            <person name="Yandava C."/>
            <person name="Haas B."/>
            <person name="Nusbaum C."/>
            <person name="Birren B."/>
        </authorList>
    </citation>
    <scope>NUCLEOTIDE SEQUENCE [LARGE SCALE GENOMIC DNA]</scope>
    <source>
        <strain evidence="4">ATCC 64411 / 73-15</strain>
    </source>
</reference>
<evidence type="ECO:0000313" key="3">
    <source>
        <dbReference type="EnsemblFungi" id="MAPG_02362T0"/>
    </source>
</evidence>
<organism evidence="3 4">
    <name type="scientific">Magnaporthiopsis poae (strain ATCC 64411 / 73-15)</name>
    <name type="common">Kentucky bluegrass fungus</name>
    <name type="synonym">Magnaporthe poae</name>
    <dbReference type="NCBI Taxonomy" id="644358"/>
    <lineage>
        <taxon>Eukaryota</taxon>
        <taxon>Fungi</taxon>
        <taxon>Dikarya</taxon>
        <taxon>Ascomycota</taxon>
        <taxon>Pezizomycotina</taxon>
        <taxon>Sordariomycetes</taxon>
        <taxon>Sordariomycetidae</taxon>
        <taxon>Magnaporthales</taxon>
        <taxon>Magnaporthaceae</taxon>
        <taxon>Magnaporthiopsis</taxon>
    </lineage>
</organism>
<name>A0A0C4DR59_MAGP6</name>
<dbReference type="EMBL" id="ADBL01000592">
    <property type="status" value="NOT_ANNOTATED_CDS"/>
    <property type="molecule type" value="Genomic_DNA"/>
</dbReference>
<evidence type="ECO:0000313" key="4">
    <source>
        <dbReference type="Proteomes" id="UP000011715"/>
    </source>
</evidence>
<reference evidence="2" key="1">
    <citation type="submission" date="2010-05" db="EMBL/GenBank/DDBJ databases">
        <title>The Genome Sequence of Magnaporthe poae strain ATCC 64411.</title>
        <authorList>
            <consortium name="The Broad Institute Genome Sequencing Platform"/>
            <consortium name="Broad Institute Genome Sequencing Center for Infectious Disease"/>
            <person name="Ma L.-J."/>
            <person name="Dead R."/>
            <person name="Young S."/>
            <person name="Zeng Q."/>
            <person name="Koehrsen M."/>
            <person name="Alvarado L."/>
            <person name="Berlin A."/>
            <person name="Chapman S.B."/>
            <person name="Chen Z."/>
            <person name="Freedman E."/>
            <person name="Gellesch M."/>
            <person name="Goldberg J."/>
            <person name="Griggs A."/>
            <person name="Gujja S."/>
            <person name="Heilman E.R."/>
            <person name="Heiman D."/>
            <person name="Hepburn T."/>
            <person name="Howarth C."/>
            <person name="Jen D."/>
            <person name="Larson L."/>
            <person name="Mehta T."/>
            <person name="Neiman D."/>
            <person name="Pearson M."/>
            <person name="Roberts A."/>
            <person name="Saif S."/>
            <person name="Shea T."/>
            <person name="Shenoy N."/>
            <person name="Sisk P."/>
            <person name="Stolte C."/>
            <person name="Sykes S."/>
            <person name="Walk T."/>
            <person name="White J."/>
            <person name="Yandava C."/>
            <person name="Haas B."/>
            <person name="Nusbaum C."/>
            <person name="Birren B."/>
        </authorList>
    </citation>
    <scope>NUCLEOTIDE SEQUENCE</scope>
    <source>
        <strain evidence="2">ATCC 64411</strain>
    </source>
</reference>
<feature type="compositionally biased region" description="Basic and acidic residues" evidence="1">
    <location>
        <begin position="184"/>
        <end position="203"/>
    </location>
</feature>
<dbReference type="EnsemblFungi" id="MAPG_02362T0">
    <property type="protein sequence ID" value="MAPG_02362T0"/>
    <property type="gene ID" value="MAPG_02362"/>
</dbReference>
<dbReference type="VEuPathDB" id="FungiDB:MAPG_02362"/>
<dbReference type="AlphaFoldDB" id="A0A0C4DR59"/>
<reference evidence="2" key="3">
    <citation type="submission" date="2011-03" db="EMBL/GenBank/DDBJ databases">
        <title>Annotation of Magnaporthe poae ATCC 64411.</title>
        <authorList>
            <person name="Ma L.-J."/>
            <person name="Dead R."/>
            <person name="Young S.K."/>
            <person name="Zeng Q."/>
            <person name="Gargeya S."/>
            <person name="Fitzgerald M."/>
            <person name="Haas B."/>
            <person name="Abouelleil A."/>
            <person name="Alvarado L."/>
            <person name="Arachchi H.M."/>
            <person name="Berlin A."/>
            <person name="Brown A."/>
            <person name="Chapman S.B."/>
            <person name="Chen Z."/>
            <person name="Dunbar C."/>
            <person name="Freedman E."/>
            <person name="Gearin G."/>
            <person name="Gellesch M."/>
            <person name="Goldberg J."/>
            <person name="Griggs A."/>
            <person name="Gujja S."/>
            <person name="Heiman D."/>
            <person name="Howarth C."/>
            <person name="Larson L."/>
            <person name="Lui A."/>
            <person name="MacDonald P.J.P."/>
            <person name="Mehta T."/>
            <person name="Montmayeur A."/>
            <person name="Murphy C."/>
            <person name="Neiman D."/>
            <person name="Pearson M."/>
            <person name="Priest M."/>
            <person name="Roberts A."/>
            <person name="Saif S."/>
            <person name="Shea T."/>
            <person name="Shenoy N."/>
            <person name="Sisk P."/>
            <person name="Stolte C."/>
            <person name="Sykes S."/>
            <person name="Yandava C."/>
            <person name="Wortman J."/>
            <person name="Nusbaum C."/>
            <person name="Birren B."/>
        </authorList>
    </citation>
    <scope>NUCLEOTIDE SEQUENCE</scope>
    <source>
        <strain evidence="2">ATCC 64411</strain>
    </source>
</reference>